<feature type="compositionally biased region" description="Low complexity" evidence="1">
    <location>
        <begin position="18"/>
        <end position="31"/>
    </location>
</feature>
<organism evidence="4 5">
    <name type="scientific">Haloactinomyces albus</name>
    <dbReference type="NCBI Taxonomy" id="1352928"/>
    <lineage>
        <taxon>Bacteria</taxon>
        <taxon>Bacillati</taxon>
        <taxon>Actinomycetota</taxon>
        <taxon>Actinomycetes</taxon>
        <taxon>Actinopolysporales</taxon>
        <taxon>Actinopolysporaceae</taxon>
        <taxon>Haloactinomyces</taxon>
    </lineage>
</organism>
<dbReference type="EMBL" id="JAVDXW010000001">
    <property type="protein sequence ID" value="MDR7303468.1"/>
    <property type="molecule type" value="Genomic_DNA"/>
</dbReference>
<evidence type="ECO:0000256" key="2">
    <source>
        <dbReference type="SAM" id="Phobius"/>
    </source>
</evidence>
<evidence type="ECO:0000256" key="1">
    <source>
        <dbReference type="SAM" id="MobiDB-lite"/>
    </source>
</evidence>
<name>A0AAE3ZEH9_9ACTN</name>
<gene>
    <name evidence="4" type="ORF">JOF55_003649</name>
</gene>
<keyword evidence="2" id="KW-1133">Transmembrane helix</keyword>
<evidence type="ECO:0000313" key="5">
    <source>
        <dbReference type="Proteomes" id="UP001180845"/>
    </source>
</evidence>
<evidence type="ECO:0000259" key="3">
    <source>
        <dbReference type="Pfam" id="PF14230"/>
    </source>
</evidence>
<protein>
    <recommendedName>
        <fullName evidence="3">DUF4333 domain-containing protein</fullName>
    </recommendedName>
</protein>
<dbReference type="AlphaFoldDB" id="A0AAE3ZEH9"/>
<keyword evidence="2" id="KW-0472">Membrane</keyword>
<feature type="compositionally biased region" description="Low complexity" evidence="1">
    <location>
        <begin position="90"/>
        <end position="99"/>
    </location>
</feature>
<evidence type="ECO:0000313" key="4">
    <source>
        <dbReference type="EMBL" id="MDR7303468.1"/>
    </source>
</evidence>
<accession>A0AAE3ZEH9</accession>
<sequence>MSNPHGPPGGTPQQWGNPYGPGAAPHTHPGGAHPGDTRSGGVRPLPLRPPYGDLLPGQGPPAGRGAPAEQGAPSFPQAQWQEGTPPPGQPGHYGYGPLYSGSFQEPQGFPDPALENTRTRRSRGPWLLGGLGVVAAAVVFLGFVAPGWFHRTVFSADAMQKGVQRILEDVYGVSGIDSVTCPSGEPVEASHTFECRVTVDGRNRTVTITVTDAEGTYEVGHLR</sequence>
<keyword evidence="2" id="KW-0812">Transmembrane</keyword>
<feature type="compositionally biased region" description="Pro residues" evidence="1">
    <location>
        <begin position="1"/>
        <end position="10"/>
    </location>
</feature>
<feature type="region of interest" description="Disordered" evidence="1">
    <location>
        <begin position="1"/>
        <end position="118"/>
    </location>
</feature>
<feature type="domain" description="DUF4333" evidence="3">
    <location>
        <begin position="138"/>
        <end position="215"/>
    </location>
</feature>
<dbReference type="Pfam" id="PF14230">
    <property type="entry name" value="DUF4333"/>
    <property type="match status" value="1"/>
</dbReference>
<keyword evidence="5" id="KW-1185">Reference proteome</keyword>
<dbReference type="InterPro" id="IPR025637">
    <property type="entry name" value="DUF4333"/>
</dbReference>
<feature type="compositionally biased region" description="Low complexity" evidence="1">
    <location>
        <begin position="61"/>
        <end position="73"/>
    </location>
</feature>
<dbReference type="RefSeq" id="WP_310275806.1">
    <property type="nucleotide sequence ID" value="NZ_JAVDXW010000001.1"/>
</dbReference>
<comment type="caution">
    <text evidence="4">The sequence shown here is derived from an EMBL/GenBank/DDBJ whole genome shotgun (WGS) entry which is preliminary data.</text>
</comment>
<feature type="transmembrane region" description="Helical" evidence="2">
    <location>
        <begin position="126"/>
        <end position="149"/>
    </location>
</feature>
<proteinExistence type="predicted"/>
<reference evidence="4" key="1">
    <citation type="submission" date="2023-07" db="EMBL/GenBank/DDBJ databases">
        <title>Sequencing the genomes of 1000 actinobacteria strains.</title>
        <authorList>
            <person name="Klenk H.-P."/>
        </authorList>
    </citation>
    <scope>NUCLEOTIDE SEQUENCE</scope>
    <source>
        <strain evidence="4">DSM 45977</strain>
    </source>
</reference>
<dbReference type="Proteomes" id="UP001180845">
    <property type="component" value="Unassembled WGS sequence"/>
</dbReference>